<dbReference type="PANTHER" id="PTHR34051">
    <property type="entry name" value="PROTEIN LOW PSII ACCUMULATION 3, CHLOROPLASTIC"/>
    <property type="match status" value="1"/>
</dbReference>
<comment type="caution">
    <text evidence="2">The sequence shown here is derived from an EMBL/GenBank/DDBJ whole genome shotgun (WGS) entry which is preliminary data.</text>
</comment>
<organism evidence="2 3">
    <name type="scientific">Ilex paraguariensis</name>
    <name type="common">yerba mate</name>
    <dbReference type="NCBI Taxonomy" id="185542"/>
    <lineage>
        <taxon>Eukaryota</taxon>
        <taxon>Viridiplantae</taxon>
        <taxon>Streptophyta</taxon>
        <taxon>Embryophyta</taxon>
        <taxon>Tracheophyta</taxon>
        <taxon>Spermatophyta</taxon>
        <taxon>Magnoliopsida</taxon>
        <taxon>eudicotyledons</taxon>
        <taxon>Gunneridae</taxon>
        <taxon>Pentapetalae</taxon>
        <taxon>asterids</taxon>
        <taxon>campanulids</taxon>
        <taxon>Aquifoliales</taxon>
        <taxon>Aquifoliaceae</taxon>
        <taxon>Ilex</taxon>
    </lineage>
</organism>
<sequence length="187" mass="20818">MPLSSSSTVSGVPIAVPYLPQTKGLDIRDFQIKQDVGFGGERIATYKKCRNLDFVTNSVSGDSGSSVGFDVPFPIDYSELLEQAKEATELALKDEKQLMEIEFPTAGLESVTGDGEGGIEMTGSMQLIREFCNLFIIPEKVTRTRIVCVKLWNIFCSLHNYNYLYNYNQQSKLRVTQQTSLNGFGSF</sequence>
<dbReference type="InterPro" id="IPR018962">
    <property type="entry name" value="DUF1995"/>
</dbReference>
<proteinExistence type="predicted"/>
<dbReference type="InterPro" id="IPR044687">
    <property type="entry name" value="LPA3"/>
</dbReference>
<dbReference type="Pfam" id="PF09353">
    <property type="entry name" value="DUF1995"/>
    <property type="match status" value="1"/>
</dbReference>
<feature type="domain" description="DUF1995" evidence="1">
    <location>
        <begin position="74"/>
        <end position="138"/>
    </location>
</feature>
<dbReference type="Proteomes" id="UP001642360">
    <property type="component" value="Unassembled WGS sequence"/>
</dbReference>
<evidence type="ECO:0000313" key="3">
    <source>
        <dbReference type="Proteomes" id="UP001642360"/>
    </source>
</evidence>
<dbReference type="AlphaFoldDB" id="A0ABC8S7V1"/>
<reference evidence="2 3" key="1">
    <citation type="submission" date="2024-02" db="EMBL/GenBank/DDBJ databases">
        <authorList>
            <person name="Vignale AGUSTIN F."/>
            <person name="Sosa J E."/>
            <person name="Modenutti C."/>
        </authorList>
    </citation>
    <scope>NUCLEOTIDE SEQUENCE [LARGE SCALE GENOMIC DNA]</scope>
</reference>
<evidence type="ECO:0000313" key="2">
    <source>
        <dbReference type="EMBL" id="CAK9153276.1"/>
    </source>
</evidence>
<dbReference type="EMBL" id="CAUOFW020002369">
    <property type="protein sequence ID" value="CAK9153276.1"/>
    <property type="molecule type" value="Genomic_DNA"/>
</dbReference>
<keyword evidence="3" id="KW-1185">Reference proteome</keyword>
<dbReference type="PANTHER" id="PTHR34051:SF1">
    <property type="entry name" value="PROTEIN LOW PSII ACCUMULATION 3, CHLOROPLASTIC"/>
    <property type="match status" value="1"/>
</dbReference>
<name>A0ABC8S7V1_9AQUA</name>
<evidence type="ECO:0000259" key="1">
    <source>
        <dbReference type="Pfam" id="PF09353"/>
    </source>
</evidence>
<protein>
    <recommendedName>
        <fullName evidence="1">DUF1995 domain-containing protein</fullName>
    </recommendedName>
</protein>
<gene>
    <name evidence="2" type="ORF">ILEXP_LOCUS21521</name>
</gene>
<accession>A0ABC8S7V1</accession>